<proteinExistence type="predicted"/>
<dbReference type="SUPFAM" id="SSF52200">
    <property type="entry name" value="Toll/Interleukin receptor TIR domain"/>
    <property type="match status" value="1"/>
</dbReference>
<evidence type="ECO:0000313" key="2">
    <source>
        <dbReference type="EMBL" id="KAJ3138143.1"/>
    </source>
</evidence>
<dbReference type="Proteomes" id="UP001211907">
    <property type="component" value="Unassembled WGS sequence"/>
</dbReference>
<dbReference type="Pfam" id="PF13676">
    <property type="entry name" value="TIR_2"/>
    <property type="match status" value="1"/>
</dbReference>
<comment type="caution">
    <text evidence="2">The sequence shown here is derived from an EMBL/GenBank/DDBJ whole genome shotgun (WGS) entry which is preliminary data.</text>
</comment>
<name>A0AAD5XHL0_9FUNG</name>
<dbReference type="Gene3D" id="3.40.50.10140">
    <property type="entry name" value="Toll/interleukin-1 receptor homology (TIR) domain"/>
    <property type="match status" value="1"/>
</dbReference>
<organism evidence="2 3">
    <name type="scientific">Physocladia obscura</name>
    <dbReference type="NCBI Taxonomy" id="109957"/>
    <lineage>
        <taxon>Eukaryota</taxon>
        <taxon>Fungi</taxon>
        <taxon>Fungi incertae sedis</taxon>
        <taxon>Chytridiomycota</taxon>
        <taxon>Chytridiomycota incertae sedis</taxon>
        <taxon>Chytridiomycetes</taxon>
        <taxon>Chytridiales</taxon>
        <taxon>Chytriomycetaceae</taxon>
        <taxon>Physocladia</taxon>
    </lineage>
</organism>
<dbReference type="GO" id="GO:0007165">
    <property type="term" value="P:signal transduction"/>
    <property type="evidence" value="ECO:0007669"/>
    <property type="project" value="InterPro"/>
</dbReference>
<dbReference type="InterPro" id="IPR035897">
    <property type="entry name" value="Toll_tir_struct_dom_sf"/>
</dbReference>
<dbReference type="EMBL" id="JADGJH010000102">
    <property type="protein sequence ID" value="KAJ3138143.1"/>
    <property type="molecule type" value="Genomic_DNA"/>
</dbReference>
<dbReference type="InterPro" id="IPR000157">
    <property type="entry name" value="TIR_dom"/>
</dbReference>
<accession>A0AAD5XHL0</accession>
<sequence>MSGNTVDRMVEGISESAIVLVHMSKEYELSANCQKELDFAVSELKQMIPIRLDHGPFPKTKFKTESDNVLYFDFCVARLQWNQIKRSCMEEYLWSLQKNQLRGGIPKSLGNLANLTGL</sequence>
<dbReference type="AlphaFoldDB" id="A0AAD5XHL0"/>
<reference evidence="2" key="1">
    <citation type="submission" date="2020-05" db="EMBL/GenBank/DDBJ databases">
        <title>Phylogenomic resolution of chytrid fungi.</title>
        <authorList>
            <person name="Stajich J.E."/>
            <person name="Amses K."/>
            <person name="Simmons R."/>
            <person name="Seto K."/>
            <person name="Myers J."/>
            <person name="Bonds A."/>
            <person name="Quandt C.A."/>
            <person name="Barry K."/>
            <person name="Liu P."/>
            <person name="Grigoriev I."/>
            <person name="Longcore J.E."/>
            <person name="James T.Y."/>
        </authorList>
    </citation>
    <scope>NUCLEOTIDE SEQUENCE</scope>
    <source>
        <strain evidence="2">JEL0513</strain>
    </source>
</reference>
<evidence type="ECO:0000313" key="3">
    <source>
        <dbReference type="Proteomes" id="UP001211907"/>
    </source>
</evidence>
<protein>
    <recommendedName>
        <fullName evidence="1">TIR domain-containing protein</fullName>
    </recommendedName>
</protein>
<feature type="domain" description="TIR" evidence="1">
    <location>
        <begin position="3"/>
        <end position="75"/>
    </location>
</feature>
<evidence type="ECO:0000259" key="1">
    <source>
        <dbReference type="Pfam" id="PF13676"/>
    </source>
</evidence>
<gene>
    <name evidence="2" type="ORF">HK100_000134</name>
</gene>
<keyword evidence="3" id="KW-1185">Reference proteome</keyword>